<dbReference type="Ensembl" id="ENSPMGT00000009043.1">
    <property type="protein sequence ID" value="ENSPMGP00000008500.1"/>
    <property type="gene ID" value="ENSPMGG00000007015.1"/>
</dbReference>
<dbReference type="Proteomes" id="UP000261520">
    <property type="component" value="Unplaced"/>
</dbReference>
<keyword evidence="5 10" id="KW-0964">Secreted</keyword>
<evidence type="ECO:0000256" key="7">
    <source>
        <dbReference type="ARBA" id="ARBA00022702"/>
    </source>
</evidence>
<dbReference type="AlphaFoldDB" id="A0A3B3ZVC2"/>
<evidence type="ECO:0000256" key="2">
    <source>
        <dbReference type="ARBA" id="ARBA00004613"/>
    </source>
</evidence>
<accession>A0A3B3ZVC2</accession>
<name>A0A3B3ZVC2_9GOBI</name>
<reference evidence="12" key="1">
    <citation type="submission" date="2025-08" db="UniProtKB">
        <authorList>
            <consortium name="Ensembl"/>
        </authorList>
    </citation>
    <scope>IDENTIFICATION</scope>
</reference>
<evidence type="ECO:0000259" key="11">
    <source>
        <dbReference type="SMART" id="SM00078"/>
    </source>
</evidence>
<dbReference type="STRING" id="409849.ENSPMGP00000008500"/>
<feature type="domain" description="Insulin-like" evidence="11">
    <location>
        <begin position="6"/>
        <end position="59"/>
    </location>
</feature>
<keyword evidence="8" id="KW-1015">Disulfide bond</keyword>
<organism evidence="12 13">
    <name type="scientific">Periophthalmus magnuspinnatus</name>
    <dbReference type="NCBI Taxonomy" id="409849"/>
    <lineage>
        <taxon>Eukaryota</taxon>
        <taxon>Metazoa</taxon>
        <taxon>Chordata</taxon>
        <taxon>Craniata</taxon>
        <taxon>Vertebrata</taxon>
        <taxon>Euteleostomi</taxon>
        <taxon>Actinopterygii</taxon>
        <taxon>Neopterygii</taxon>
        <taxon>Teleostei</taxon>
        <taxon>Neoteleostei</taxon>
        <taxon>Acanthomorphata</taxon>
        <taxon>Gobiaria</taxon>
        <taxon>Gobiiformes</taxon>
        <taxon>Gobioidei</taxon>
        <taxon>Gobiidae</taxon>
        <taxon>Oxudercinae</taxon>
        <taxon>Periophthalmus</taxon>
    </lineage>
</organism>
<dbReference type="PROSITE" id="PS00262">
    <property type="entry name" value="INSULIN"/>
    <property type="match status" value="1"/>
</dbReference>
<keyword evidence="13" id="KW-1185">Reference proteome</keyword>
<evidence type="ECO:0000256" key="5">
    <source>
        <dbReference type="ARBA" id="ARBA00022525"/>
    </source>
</evidence>
<comment type="subunit">
    <text evidence="4 10">Heterodimer of a B chain and an A chain linked by two disulfide bonds.</text>
</comment>
<dbReference type="InterPro" id="IPR004825">
    <property type="entry name" value="Insulin"/>
</dbReference>
<evidence type="ECO:0000256" key="9">
    <source>
        <dbReference type="ARBA" id="ARBA00023277"/>
    </source>
</evidence>
<keyword evidence="9 10" id="KW-0119">Carbohydrate metabolism</keyword>
<comment type="function">
    <text evidence="1 10">Insulin decreases blood glucose concentration. It increases cell permeability to monosaccharides, amino acids and fatty acids. It accelerates glycolysis, the pentose phosphate cycle, and glycogen synthesis in liver.</text>
</comment>
<evidence type="ECO:0000256" key="6">
    <source>
        <dbReference type="ARBA" id="ARBA00022526"/>
    </source>
</evidence>
<dbReference type="Gene3D" id="1.10.100.10">
    <property type="entry name" value="Insulin-like"/>
    <property type="match status" value="2"/>
</dbReference>
<comment type="subcellular location">
    <subcellularLocation>
        <location evidence="2 10">Secreted</location>
    </subcellularLocation>
</comment>
<evidence type="ECO:0000313" key="12">
    <source>
        <dbReference type="Ensembl" id="ENSPMGP00000008500.1"/>
    </source>
</evidence>
<dbReference type="InterPro" id="IPR036438">
    <property type="entry name" value="Insulin-like_sf"/>
</dbReference>
<evidence type="ECO:0000313" key="13">
    <source>
        <dbReference type="Proteomes" id="UP000261520"/>
    </source>
</evidence>
<comment type="similarity">
    <text evidence="3 10">Belongs to the insulin family.</text>
</comment>
<dbReference type="PRINTS" id="PR00277">
    <property type="entry name" value="INSULIN"/>
</dbReference>
<dbReference type="InterPro" id="IPR016179">
    <property type="entry name" value="Insulin-like"/>
</dbReference>
<keyword evidence="7 10" id="KW-0372">Hormone</keyword>
<dbReference type="InterPro" id="IPR022353">
    <property type="entry name" value="Insulin_CS"/>
</dbReference>
<dbReference type="Pfam" id="PF00049">
    <property type="entry name" value="Insulin"/>
    <property type="match status" value="2"/>
</dbReference>
<dbReference type="PANTHER" id="PTHR11454:SF9">
    <property type="entry name" value="INSULIN"/>
    <property type="match status" value="1"/>
</dbReference>
<dbReference type="CDD" id="cd04367">
    <property type="entry name" value="IlGF_insulin_like"/>
    <property type="match status" value="1"/>
</dbReference>
<evidence type="ECO:0000256" key="1">
    <source>
        <dbReference type="ARBA" id="ARBA00002985"/>
    </source>
</evidence>
<dbReference type="PANTHER" id="PTHR11454">
    <property type="entry name" value="INSULIN/INSULIN GROWTH FACTOR"/>
    <property type="match status" value="1"/>
</dbReference>
<dbReference type="GO" id="GO:0006006">
    <property type="term" value="P:glucose metabolic process"/>
    <property type="evidence" value="ECO:0007669"/>
    <property type="project" value="UniProtKB-UniRule"/>
</dbReference>
<dbReference type="GO" id="GO:0005179">
    <property type="term" value="F:hormone activity"/>
    <property type="evidence" value="ECO:0007669"/>
    <property type="project" value="UniProtKB-KW"/>
</dbReference>
<dbReference type="PRINTS" id="PR00276">
    <property type="entry name" value="INSULINFAMLY"/>
</dbReference>
<reference evidence="12" key="2">
    <citation type="submission" date="2025-09" db="UniProtKB">
        <authorList>
            <consortium name="Ensembl"/>
        </authorList>
    </citation>
    <scope>IDENTIFICATION</scope>
</reference>
<evidence type="ECO:0000256" key="3">
    <source>
        <dbReference type="ARBA" id="ARBA00009034"/>
    </source>
</evidence>
<sequence>AKPPSQHLCGPHLVEALNMACGERGFYYNPQRDIHQERRGIVQECCENPCSLLALEKYCN</sequence>
<evidence type="ECO:0000256" key="8">
    <source>
        <dbReference type="ARBA" id="ARBA00023157"/>
    </source>
</evidence>
<dbReference type="InterPro" id="IPR022352">
    <property type="entry name" value="Ins/IGF/rlx"/>
</dbReference>
<dbReference type="SMART" id="SM00078">
    <property type="entry name" value="IlGF"/>
    <property type="match status" value="1"/>
</dbReference>
<proteinExistence type="inferred from homology"/>
<protein>
    <recommendedName>
        <fullName evidence="10">Insulin</fullName>
    </recommendedName>
</protein>
<evidence type="ECO:0000256" key="4">
    <source>
        <dbReference type="ARBA" id="ARBA00011207"/>
    </source>
</evidence>
<dbReference type="SUPFAM" id="SSF56994">
    <property type="entry name" value="Insulin-like"/>
    <property type="match status" value="1"/>
</dbReference>
<keyword evidence="6 10" id="KW-0313">Glucose metabolism</keyword>
<dbReference type="GO" id="GO:0005615">
    <property type="term" value="C:extracellular space"/>
    <property type="evidence" value="ECO:0007669"/>
    <property type="project" value="TreeGrafter"/>
</dbReference>
<evidence type="ECO:0000256" key="10">
    <source>
        <dbReference type="RuleBase" id="RU000406"/>
    </source>
</evidence>